<dbReference type="SUPFAM" id="SSF56601">
    <property type="entry name" value="beta-lactamase/transpeptidase-like"/>
    <property type="match status" value="1"/>
</dbReference>
<dbReference type="InterPro" id="IPR000871">
    <property type="entry name" value="Beta-lactam_class-A"/>
</dbReference>
<gene>
    <name evidence="2" type="ORF">AB4Y30_12790</name>
</gene>
<dbReference type="GO" id="GO:0030655">
    <property type="term" value="P:beta-lactam antibiotic catabolic process"/>
    <property type="evidence" value="ECO:0007669"/>
    <property type="project" value="InterPro"/>
</dbReference>
<organism evidence="2">
    <name type="scientific">Ornithinibacillus sp. 4-3</name>
    <dbReference type="NCBI Taxonomy" id="3231488"/>
    <lineage>
        <taxon>Bacteria</taxon>
        <taxon>Bacillati</taxon>
        <taxon>Bacillota</taxon>
        <taxon>Bacilli</taxon>
        <taxon>Bacillales</taxon>
        <taxon>Bacillaceae</taxon>
        <taxon>Ornithinibacillus</taxon>
    </lineage>
</organism>
<accession>A0AB39HNB9</accession>
<protein>
    <submittedName>
        <fullName evidence="2">Serine hydrolase</fullName>
    </submittedName>
</protein>
<keyword evidence="2" id="KW-0378">Hydrolase</keyword>
<dbReference type="Gene3D" id="3.40.710.10">
    <property type="entry name" value="DD-peptidase/beta-lactamase superfamily"/>
    <property type="match status" value="1"/>
</dbReference>
<dbReference type="PANTHER" id="PTHR35333">
    <property type="entry name" value="BETA-LACTAMASE"/>
    <property type="match status" value="1"/>
</dbReference>
<feature type="domain" description="Beta-lactamase class A catalytic" evidence="1">
    <location>
        <begin position="20"/>
        <end position="241"/>
    </location>
</feature>
<dbReference type="InterPro" id="IPR012338">
    <property type="entry name" value="Beta-lactam/transpept-like"/>
</dbReference>
<dbReference type="InterPro" id="IPR045155">
    <property type="entry name" value="Beta-lactam_cat"/>
</dbReference>
<evidence type="ECO:0000259" key="1">
    <source>
        <dbReference type="Pfam" id="PF13354"/>
    </source>
</evidence>
<dbReference type="Pfam" id="PF13354">
    <property type="entry name" value="Beta-lactamase2"/>
    <property type="match status" value="1"/>
</dbReference>
<dbReference type="GO" id="GO:0008800">
    <property type="term" value="F:beta-lactamase activity"/>
    <property type="evidence" value="ECO:0007669"/>
    <property type="project" value="InterPro"/>
</dbReference>
<dbReference type="PANTHER" id="PTHR35333:SF3">
    <property type="entry name" value="BETA-LACTAMASE-TYPE TRANSPEPTIDASE FOLD CONTAINING PROTEIN"/>
    <property type="match status" value="1"/>
</dbReference>
<name>A0AB39HNB9_9BACI</name>
<sequence length="270" mass="30575">MDQLHKKIKKIIHAADGEWGIVIEDLNLKKKFSINEKQLFAAQSIIKVPIMAAVYEAYEQGEFKLSDPLPLLREQLVGGAGVLQHFSPGTELSIYDLVMLMIIQSDNTATNILIELVGFDRINQVMQAGGMKESRLKKKLMILPHTKEDVENYISAEDIYIFYKNIANGKVVSGYSCLQMIEILKKQQFRNAIPYDLPENDREIIGSIPEWELANKTGWDSNYQHDVGILYVQDRSAIITALSKNAGAKVSLNIISKIGKEVYEYLKLVR</sequence>
<dbReference type="EMBL" id="CP162599">
    <property type="protein sequence ID" value="XDK31898.1"/>
    <property type="molecule type" value="Genomic_DNA"/>
</dbReference>
<dbReference type="GO" id="GO:0046677">
    <property type="term" value="P:response to antibiotic"/>
    <property type="evidence" value="ECO:0007669"/>
    <property type="project" value="InterPro"/>
</dbReference>
<reference evidence="2" key="1">
    <citation type="submission" date="2024-07" db="EMBL/GenBank/DDBJ databases">
        <title>Halotolerant mesophilic bacterium Ornithinibacillus sp. 4-3, sp. nov., isolated from soil.</title>
        <authorList>
            <person name="Sidarenka A.V."/>
            <person name="Guliayeva D.E."/>
            <person name="Leanovich S.I."/>
            <person name="Hileuskaya K.S."/>
            <person name="Akhremchuk A.E."/>
            <person name="Sikolenko M.A."/>
            <person name="Valentovich L.N."/>
        </authorList>
    </citation>
    <scope>NUCLEOTIDE SEQUENCE</scope>
    <source>
        <strain evidence="2">4-3</strain>
    </source>
</reference>
<evidence type="ECO:0000313" key="2">
    <source>
        <dbReference type="EMBL" id="XDK31898.1"/>
    </source>
</evidence>
<dbReference type="AlphaFoldDB" id="A0AB39HNB9"/>
<proteinExistence type="predicted"/>
<dbReference type="RefSeq" id="WP_368652622.1">
    <property type="nucleotide sequence ID" value="NZ_CP162599.1"/>
</dbReference>